<dbReference type="PANTHER" id="PTHR11527">
    <property type="entry name" value="HEAT-SHOCK PROTEIN 20 FAMILY MEMBER"/>
    <property type="match status" value="1"/>
</dbReference>
<comment type="similarity">
    <text evidence="1 2">Belongs to the small heat shock protein (HSP20) family.</text>
</comment>
<dbReference type="EMBL" id="QEHR01000011">
    <property type="protein sequence ID" value="PVW13055.1"/>
    <property type="molecule type" value="Genomic_DNA"/>
</dbReference>
<evidence type="ECO:0000256" key="1">
    <source>
        <dbReference type="PROSITE-ProRule" id="PRU00285"/>
    </source>
</evidence>
<gene>
    <name evidence="4" type="ORF">DDV96_14125</name>
</gene>
<dbReference type="InterPro" id="IPR008978">
    <property type="entry name" value="HSP20-like_chaperone"/>
</dbReference>
<organism evidence="4 5">
    <name type="scientific">Marixanthomonas spongiae</name>
    <dbReference type="NCBI Taxonomy" id="2174845"/>
    <lineage>
        <taxon>Bacteria</taxon>
        <taxon>Pseudomonadati</taxon>
        <taxon>Bacteroidota</taxon>
        <taxon>Flavobacteriia</taxon>
        <taxon>Flavobacteriales</taxon>
        <taxon>Flavobacteriaceae</taxon>
        <taxon>Marixanthomonas</taxon>
    </lineage>
</organism>
<dbReference type="InterPro" id="IPR002068">
    <property type="entry name" value="A-crystallin/Hsp20_dom"/>
</dbReference>
<comment type="caution">
    <text evidence="4">The sequence shown here is derived from an EMBL/GenBank/DDBJ whole genome shotgun (WGS) entry which is preliminary data.</text>
</comment>
<dbReference type="Pfam" id="PF00011">
    <property type="entry name" value="HSP20"/>
    <property type="match status" value="1"/>
</dbReference>
<dbReference type="RefSeq" id="WP_116695426.1">
    <property type="nucleotide sequence ID" value="NZ_QEHR01000011.1"/>
</dbReference>
<evidence type="ECO:0000313" key="5">
    <source>
        <dbReference type="Proteomes" id="UP000245962"/>
    </source>
</evidence>
<reference evidence="4 5" key="1">
    <citation type="submission" date="2018-04" db="EMBL/GenBank/DDBJ databases">
        <title>Marixanthomonas spongiae HN-E44 sp. nov., isolated from a marine sponge.</title>
        <authorList>
            <person name="Luo L."/>
            <person name="Zhuang L."/>
        </authorList>
    </citation>
    <scope>NUCLEOTIDE SEQUENCE [LARGE SCALE GENOMIC DNA]</scope>
    <source>
        <strain evidence="4 5">HN-E44</strain>
    </source>
</reference>
<dbReference type="OrthoDB" id="9814487at2"/>
<name>A0A2U0HW21_9FLAO</name>
<keyword evidence="5" id="KW-1185">Reference proteome</keyword>
<dbReference type="SUPFAM" id="SSF49764">
    <property type="entry name" value="HSP20-like chaperones"/>
    <property type="match status" value="1"/>
</dbReference>
<accession>A0A2U0HW21</accession>
<dbReference type="AlphaFoldDB" id="A0A2U0HW21"/>
<evidence type="ECO:0000259" key="3">
    <source>
        <dbReference type="PROSITE" id="PS01031"/>
    </source>
</evidence>
<evidence type="ECO:0000313" key="4">
    <source>
        <dbReference type="EMBL" id="PVW13055.1"/>
    </source>
</evidence>
<evidence type="ECO:0000256" key="2">
    <source>
        <dbReference type="RuleBase" id="RU003616"/>
    </source>
</evidence>
<protein>
    <submittedName>
        <fullName evidence="4">Heat-shock protein</fullName>
    </submittedName>
</protein>
<feature type="domain" description="SHSP" evidence="3">
    <location>
        <begin position="47"/>
        <end position="160"/>
    </location>
</feature>
<dbReference type="Gene3D" id="2.60.40.790">
    <property type="match status" value="1"/>
</dbReference>
<dbReference type="PROSITE" id="PS01031">
    <property type="entry name" value="SHSP"/>
    <property type="match status" value="1"/>
</dbReference>
<dbReference type="CDD" id="cd06464">
    <property type="entry name" value="ACD_sHsps-like"/>
    <property type="match status" value="1"/>
</dbReference>
<dbReference type="InterPro" id="IPR031107">
    <property type="entry name" value="Small_HSP"/>
</dbReference>
<sequence length="160" mass="18142">MTTLMKSPKKRSLANTNAGLSGTFPTWSSWMDELLNNDLPSVFQSNFNTGMSLPKVNISETDDAYEVELAAPGMKKDDFNIEIDNQVLTISSEMENEEETKENNYTRREFGYSSFKRSFTLPESVDDGKIKAKYNEGILNIELPKREEAKKKPARSIKIS</sequence>
<dbReference type="Proteomes" id="UP000245962">
    <property type="component" value="Unassembled WGS sequence"/>
</dbReference>
<proteinExistence type="inferred from homology"/>